<feature type="signal peptide" evidence="1">
    <location>
        <begin position="1"/>
        <end position="21"/>
    </location>
</feature>
<dbReference type="EMBL" id="JACDZE010000002">
    <property type="protein sequence ID" value="MBA5629812.1"/>
    <property type="molecule type" value="Genomic_DNA"/>
</dbReference>
<dbReference type="RefSeq" id="WP_182043422.1">
    <property type="nucleotide sequence ID" value="NZ_JACDZE010000002.1"/>
</dbReference>
<dbReference type="Proteomes" id="UP000552241">
    <property type="component" value="Unassembled WGS sequence"/>
</dbReference>
<gene>
    <name evidence="2" type="ORF">HU137_08530</name>
</gene>
<accession>A0A838ZS15</accession>
<evidence type="ECO:0000313" key="2">
    <source>
        <dbReference type="EMBL" id="MBA5629812.1"/>
    </source>
</evidence>
<keyword evidence="1" id="KW-0732">Signal</keyword>
<comment type="caution">
    <text evidence="2">The sequence shown here is derived from an EMBL/GenBank/DDBJ whole genome shotgun (WGS) entry which is preliminary data.</text>
</comment>
<name>A0A838ZS15_9FLAO</name>
<evidence type="ECO:0000256" key="1">
    <source>
        <dbReference type="SAM" id="SignalP"/>
    </source>
</evidence>
<evidence type="ECO:0000313" key="3">
    <source>
        <dbReference type="Proteomes" id="UP000552241"/>
    </source>
</evidence>
<keyword evidence="3" id="KW-1185">Reference proteome</keyword>
<proteinExistence type="predicted"/>
<sequence length="347" mass="38013">MKPYFNLLLLGIFFNPFFASASENPMVLESKVIDKTFSVNSNAELRINNKYGNVNLTTWDKNQIEFHIEIKVDGKNAEKVRERINGITVEFNANSNLVSAETIIKSIKNSNNTNITIHYFVKLPKSNSIDITNKYGNISLDALKGSSAINLSYGNMNFGKLENPLNTLDLDYVTSAQIDFVKSANVTMDYSKINLGKSEVINLNADYSDVNISEISDLVANMDYGNLFIENGGSVSSVTDYSNVKIGTIHKSFVYSGSYGSIAINQVKKGFNKISIGADYSDVSIGIDSGAGYTITGNFKYGGLDFPSHVNMSKQIEKSVVKSYEGKAGNGAAEVLINMNYGSAKIR</sequence>
<organism evidence="2 3">
    <name type="scientific">Moheibacter lacus</name>
    <dbReference type="NCBI Taxonomy" id="2745851"/>
    <lineage>
        <taxon>Bacteria</taxon>
        <taxon>Pseudomonadati</taxon>
        <taxon>Bacteroidota</taxon>
        <taxon>Flavobacteriia</taxon>
        <taxon>Flavobacteriales</taxon>
        <taxon>Weeksellaceae</taxon>
        <taxon>Moheibacter</taxon>
    </lineage>
</organism>
<protein>
    <recommendedName>
        <fullName evidence="4">Adhesin domain-containing protein</fullName>
    </recommendedName>
</protein>
<feature type="chain" id="PRO_5032528459" description="Adhesin domain-containing protein" evidence="1">
    <location>
        <begin position="22"/>
        <end position="347"/>
    </location>
</feature>
<evidence type="ECO:0008006" key="4">
    <source>
        <dbReference type="Google" id="ProtNLM"/>
    </source>
</evidence>
<dbReference type="AlphaFoldDB" id="A0A838ZS15"/>
<reference evidence="2 3" key="1">
    <citation type="submission" date="2020-07" db="EMBL/GenBank/DDBJ databases">
        <title>Moheibacter lacus sp. nov., a member of the family Flavobacteriaceae isolated from freshwater lake sediment.</title>
        <authorList>
            <person name="Liu Y."/>
        </authorList>
    </citation>
    <scope>NUCLEOTIDE SEQUENCE [LARGE SCALE GENOMIC DNA]</scope>
    <source>
        <strain evidence="2 3">BDHS18</strain>
    </source>
</reference>